<protein>
    <recommendedName>
        <fullName evidence="1">PARP catalytic domain-containing protein</fullName>
    </recommendedName>
</protein>
<sequence>MKSFLCSAMLANADENDEAHIVLCRLLMGRPEVIPAGSSKLHPSSGNYDSAIDNKQNPQWYVVWGKDMNTRILPK</sequence>
<keyword evidence="3" id="KW-1185">Reference proteome</keyword>
<proteinExistence type="predicted"/>
<feature type="domain" description="PARP catalytic" evidence="1">
    <location>
        <begin position="1"/>
        <end position="75"/>
    </location>
</feature>
<dbReference type="Proteomes" id="UP000015106">
    <property type="component" value="Chromosome 7"/>
</dbReference>
<evidence type="ECO:0000313" key="2">
    <source>
        <dbReference type="EnsemblPlants" id="TuG1812G0700000354.01.T01.cds290784"/>
    </source>
</evidence>
<organism evidence="2 3">
    <name type="scientific">Triticum urartu</name>
    <name type="common">Red wild einkorn</name>
    <name type="synonym">Crithodium urartu</name>
    <dbReference type="NCBI Taxonomy" id="4572"/>
    <lineage>
        <taxon>Eukaryota</taxon>
        <taxon>Viridiplantae</taxon>
        <taxon>Streptophyta</taxon>
        <taxon>Embryophyta</taxon>
        <taxon>Tracheophyta</taxon>
        <taxon>Spermatophyta</taxon>
        <taxon>Magnoliopsida</taxon>
        <taxon>Liliopsida</taxon>
        <taxon>Poales</taxon>
        <taxon>Poaceae</taxon>
        <taxon>BOP clade</taxon>
        <taxon>Pooideae</taxon>
        <taxon>Triticodae</taxon>
        <taxon>Triticeae</taxon>
        <taxon>Triticinae</taxon>
        <taxon>Triticum</taxon>
    </lineage>
</organism>
<dbReference type="SUPFAM" id="SSF56399">
    <property type="entry name" value="ADP-ribosylation"/>
    <property type="match status" value="1"/>
</dbReference>
<dbReference type="InterPro" id="IPR044964">
    <property type="entry name" value="RCD1/SRO1-5"/>
</dbReference>
<dbReference type="AlphaFoldDB" id="A0A8R7UZG8"/>
<name>A0A8R7UZG8_TRIUA</name>
<dbReference type="InterPro" id="IPR012317">
    <property type="entry name" value="Poly(ADP-ribose)pol_cat_dom"/>
</dbReference>
<reference evidence="2" key="2">
    <citation type="submission" date="2018-03" db="EMBL/GenBank/DDBJ databases">
        <title>The Triticum urartu genome reveals the dynamic nature of wheat genome evolution.</title>
        <authorList>
            <person name="Ling H."/>
            <person name="Ma B."/>
            <person name="Shi X."/>
            <person name="Liu H."/>
            <person name="Dong L."/>
            <person name="Sun H."/>
            <person name="Cao Y."/>
            <person name="Gao Q."/>
            <person name="Zheng S."/>
            <person name="Li Y."/>
            <person name="Yu Y."/>
            <person name="Du H."/>
            <person name="Qi M."/>
            <person name="Li Y."/>
            <person name="Yu H."/>
            <person name="Cui Y."/>
            <person name="Wang N."/>
            <person name="Chen C."/>
            <person name="Wu H."/>
            <person name="Zhao Y."/>
            <person name="Zhang J."/>
            <person name="Li Y."/>
            <person name="Zhou W."/>
            <person name="Zhang B."/>
            <person name="Hu W."/>
            <person name="Eijk M."/>
            <person name="Tang J."/>
            <person name="Witsenboer H."/>
            <person name="Zhao S."/>
            <person name="Li Z."/>
            <person name="Zhang A."/>
            <person name="Wang D."/>
            <person name="Liang C."/>
        </authorList>
    </citation>
    <scope>NUCLEOTIDE SEQUENCE [LARGE SCALE GENOMIC DNA]</scope>
    <source>
        <strain evidence="2">cv. G1812</strain>
    </source>
</reference>
<reference evidence="3" key="1">
    <citation type="journal article" date="2013" name="Nature">
        <title>Draft genome of the wheat A-genome progenitor Triticum urartu.</title>
        <authorList>
            <person name="Ling H.Q."/>
            <person name="Zhao S."/>
            <person name="Liu D."/>
            <person name="Wang J."/>
            <person name="Sun H."/>
            <person name="Zhang C."/>
            <person name="Fan H."/>
            <person name="Li D."/>
            <person name="Dong L."/>
            <person name="Tao Y."/>
            <person name="Gao C."/>
            <person name="Wu H."/>
            <person name="Li Y."/>
            <person name="Cui Y."/>
            <person name="Guo X."/>
            <person name="Zheng S."/>
            <person name="Wang B."/>
            <person name="Yu K."/>
            <person name="Liang Q."/>
            <person name="Yang W."/>
            <person name="Lou X."/>
            <person name="Chen J."/>
            <person name="Feng M."/>
            <person name="Jian J."/>
            <person name="Zhang X."/>
            <person name="Luo G."/>
            <person name="Jiang Y."/>
            <person name="Liu J."/>
            <person name="Wang Z."/>
            <person name="Sha Y."/>
            <person name="Zhang B."/>
            <person name="Wu H."/>
            <person name="Tang D."/>
            <person name="Shen Q."/>
            <person name="Xue P."/>
            <person name="Zou S."/>
            <person name="Wang X."/>
            <person name="Liu X."/>
            <person name="Wang F."/>
            <person name="Yang Y."/>
            <person name="An X."/>
            <person name="Dong Z."/>
            <person name="Zhang K."/>
            <person name="Zhang X."/>
            <person name="Luo M.C."/>
            <person name="Dvorak J."/>
            <person name="Tong Y."/>
            <person name="Wang J."/>
            <person name="Yang H."/>
            <person name="Li Z."/>
            <person name="Wang D."/>
            <person name="Zhang A."/>
            <person name="Wang J."/>
        </authorList>
    </citation>
    <scope>NUCLEOTIDE SEQUENCE</scope>
    <source>
        <strain evidence="3">cv. G1812</strain>
    </source>
</reference>
<dbReference type="GO" id="GO:0003950">
    <property type="term" value="F:NAD+ poly-ADP-ribosyltransferase activity"/>
    <property type="evidence" value="ECO:0007669"/>
    <property type="project" value="InterPro"/>
</dbReference>
<accession>A0A8R7UZG8</accession>
<dbReference type="PROSITE" id="PS51059">
    <property type="entry name" value="PARP_CATALYTIC"/>
    <property type="match status" value="1"/>
</dbReference>
<evidence type="ECO:0000313" key="3">
    <source>
        <dbReference type="Proteomes" id="UP000015106"/>
    </source>
</evidence>
<dbReference type="EnsemblPlants" id="TuG1812G0700000354.01.T01">
    <property type="protein sequence ID" value="TuG1812G0700000354.01.T01.cds290784"/>
    <property type="gene ID" value="TuG1812G0700000354.01"/>
</dbReference>
<reference evidence="2" key="3">
    <citation type="submission" date="2022-06" db="UniProtKB">
        <authorList>
            <consortium name="EnsemblPlants"/>
        </authorList>
    </citation>
    <scope>IDENTIFICATION</scope>
</reference>
<dbReference type="PANTHER" id="PTHR32263:SF19">
    <property type="entry name" value="OS03G0230300 PROTEIN"/>
    <property type="match status" value="1"/>
</dbReference>
<dbReference type="Gene3D" id="3.90.228.10">
    <property type="match status" value="1"/>
</dbReference>
<dbReference type="Gramene" id="TuG1812G0700000354.01.T01">
    <property type="protein sequence ID" value="TuG1812G0700000354.01.T01.cds290784"/>
    <property type="gene ID" value="TuG1812G0700000354.01"/>
</dbReference>
<evidence type="ECO:0000259" key="1">
    <source>
        <dbReference type="PROSITE" id="PS51059"/>
    </source>
</evidence>
<dbReference type="PANTHER" id="PTHR32263">
    <property type="entry name" value="INACTIVE POLY [ADP-RIBOSE] POLYMERASE SRO4-RELATED"/>
    <property type="match status" value="1"/>
</dbReference>